<sequence length="287" mass="31870">MAVPSSPLTARRKLGAELRRLRDLAGLTADQVGEQIGCHGSKISRIETAKRTCTLSDFRRLMELYEVDDKRRAELEELCKHGRQKTPPWWHAYGDVISANYAEFLAYEADAVESREYQTVFLPGLLQTEDYARAVTAVGFAALGPDQVDSLVEVRMARQRRLQEDDPLSITAVVTQAALRFRVGGADVQRAQLDHLLAISALDNVCLRVIPFEQGENGTYTGAFTIFSFPDEADSDVGFAESVAGSTFMDDPRDLRRLNRLFANLSRAALSAEDSLKLIEDAKKEVA</sequence>
<dbReference type="Pfam" id="PF19054">
    <property type="entry name" value="DUF5753"/>
    <property type="match status" value="1"/>
</dbReference>
<dbReference type="Pfam" id="PF13560">
    <property type="entry name" value="HTH_31"/>
    <property type="match status" value="1"/>
</dbReference>
<dbReference type="EMBL" id="QOIL01000039">
    <property type="protein sequence ID" value="RCG17912.1"/>
    <property type="molecule type" value="Genomic_DNA"/>
</dbReference>
<dbReference type="SUPFAM" id="SSF47413">
    <property type="entry name" value="lambda repressor-like DNA-binding domains"/>
    <property type="match status" value="1"/>
</dbReference>
<comment type="caution">
    <text evidence="2">The sequence shown here is derived from an EMBL/GenBank/DDBJ whole genome shotgun (WGS) entry which is preliminary data.</text>
</comment>
<keyword evidence="3" id="KW-1185">Reference proteome</keyword>
<evidence type="ECO:0000259" key="1">
    <source>
        <dbReference type="PROSITE" id="PS50943"/>
    </source>
</evidence>
<dbReference type="AlphaFoldDB" id="A0A367EJN2"/>
<name>A0A367EJN2_9ACTN</name>
<dbReference type="Gene3D" id="1.10.260.40">
    <property type="entry name" value="lambda repressor-like DNA-binding domains"/>
    <property type="match status" value="1"/>
</dbReference>
<dbReference type="SMART" id="SM00530">
    <property type="entry name" value="HTH_XRE"/>
    <property type="match status" value="1"/>
</dbReference>
<accession>A0A367EJN2</accession>
<dbReference type="CDD" id="cd00093">
    <property type="entry name" value="HTH_XRE"/>
    <property type="match status" value="1"/>
</dbReference>
<evidence type="ECO:0000313" key="2">
    <source>
        <dbReference type="EMBL" id="RCG17912.1"/>
    </source>
</evidence>
<gene>
    <name evidence="2" type="ORF">DQ384_39410</name>
</gene>
<protein>
    <submittedName>
        <fullName evidence="2">XRE family transcriptional regulator</fullName>
    </submittedName>
</protein>
<reference evidence="2 3" key="1">
    <citation type="submission" date="2018-06" db="EMBL/GenBank/DDBJ databases">
        <title>Sphaerisporangium craniellae sp. nov., isolated from a marine sponge in the South China Sea.</title>
        <authorList>
            <person name="Li L."/>
        </authorList>
    </citation>
    <scope>NUCLEOTIDE SEQUENCE [LARGE SCALE GENOMIC DNA]</scope>
    <source>
        <strain evidence="2 3">CCTCC AA 208026</strain>
    </source>
</reference>
<dbReference type="PROSITE" id="PS50943">
    <property type="entry name" value="HTH_CROC1"/>
    <property type="match status" value="1"/>
</dbReference>
<dbReference type="InterPro" id="IPR010982">
    <property type="entry name" value="Lambda_DNA-bd_dom_sf"/>
</dbReference>
<dbReference type="GO" id="GO:0003677">
    <property type="term" value="F:DNA binding"/>
    <property type="evidence" value="ECO:0007669"/>
    <property type="project" value="InterPro"/>
</dbReference>
<dbReference type="InterPro" id="IPR001387">
    <property type="entry name" value="Cro/C1-type_HTH"/>
</dbReference>
<dbReference type="OrthoDB" id="5177725at2"/>
<evidence type="ECO:0000313" key="3">
    <source>
        <dbReference type="Proteomes" id="UP000253094"/>
    </source>
</evidence>
<feature type="domain" description="HTH cro/C1-type" evidence="1">
    <location>
        <begin position="18"/>
        <end position="72"/>
    </location>
</feature>
<dbReference type="RefSeq" id="WP_114033998.1">
    <property type="nucleotide sequence ID" value="NZ_QOIL01000039.1"/>
</dbReference>
<proteinExistence type="predicted"/>
<dbReference type="InterPro" id="IPR043917">
    <property type="entry name" value="DUF5753"/>
</dbReference>
<organism evidence="2 3">
    <name type="scientific">Sphaerisporangium album</name>
    <dbReference type="NCBI Taxonomy" id="509200"/>
    <lineage>
        <taxon>Bacteria</taxon>
        <taxon>Bacillati</taxon>
        <taxon>Actinomycetota</taxon>
        <taxon>Actinomycetes</taxon>
        <taxon>Streptosporangiales</taxon>
        <taxon>Streptosporangiaceae</taxon>
        <taxon>Sphaerisporangium</taxon>
    </lineage>
</organism>
<dbReference type="Proteomes" id="UP000253094">
    <property type="component" value="Unassembled WGS sequence"/>
</dbReference>